<dbReference type="Pfam" id="PF01098">
    <property type="entry name" value="FTSW_RODA_SPOVE"/>
    <property type="match status" value="1"/>
</dbReference>
<name>A0AAI9K282_9FIRM</name>
<dbReference type="InterPro" id="IPR001182">
    <property type="entry name" value="FtsW/RodA"/>
</dbReference>
<keyword evidence="2 6" id="KW-0812">Transmembrane</keyword>
<sequence>MNLFKKDQLNLKQFSLDQDQKKYSILDYNFKLFFLIIAAMAMGTVIIVSVDETKLTKQLIGAGVCILGMIIVSLIDYNFICKYYMVLYAANIVLLGLVLVVGSGADSHGASRWFQISDSFTIQPSEFAKIILIICTAVFLEKHADDLNTAKTLLKLAAFLAIPIGLIFAEPDLSTTICICATLFIVIFIAGLSLKIIGIAVLILIPFFGGFFWYIQQDNLPQFLNGYQRQRILGHMYGGGSTQDQQNNSIMAIGSGQLTGKGINSSDVATVKDTNLISEQQTDFIFSAVGEELGFIGSVIIIAILLLIVLQCIRVARRSGDKKGMYIATGMAALVSIQSFINIGVATSILPNTGLPLPFISYGLSSLVSLCAGMGMVLNINLQKKKY</sequence>
<dbReference type="GO" id="GO:0008360">
    <property type="term" value="P:regulation of cell shape"/>
    <property type="evidence" value="ECO:0007669"/>
    <property type="project" value="UniProtKB-KW"/>
</dbReference>
<evidence type="ECO:0000313" key="7">
    <source>
        <dbReference type="EMBL" id="GFO93117.1"/>
    </source>
</evidence>
<evidence type="ECO:0000256" key="2">
    <source>
        <dbReference type="ARBA" id="ARBA00022692"/>
    </source>
</evidence>
<dbReference type="GO" id="GO:0051301">
    <property type="term" value="P:cell division"/>
    <property type="evidence" value="ECO:0007669"/>
    <property type="project" value="InterPro"/>
</dbReference>
<gene>
    <name evidence="7" type="ORF">COEU31_01630</name>
</gene>
<feature type="transmembrane region" description="Helical" evidence="6">
    <location>
        <begin position="84"/>
        <end position="102"/>
    </location>
</feature>
<keyword evidence="4 6" id="KW-1133">Transmembrane helix</keyword>
<dbReference type="GO" id="GO:0032153">
    <property type="term" value="C:cell division site"/>
    <property type="evidence" value="ECO:0007669"/>
    <property type="project" value="TreeGrafter"/>
</dbReference>
<dbReference type="EMBL" id="BLYL01000001">
    <property type="protein sequence ID" value="GFO93117.1"/>
    <property type="molecule type" value="Genomic_DNA"/>
</dbReference>
<protein>
    <submittedName>
        <fullName evidence="7">Rod shape-determining protein RodA</fullName>
    </submittedName>
</protein>
<feature type="transmembrane region" description="Helical" evidence="6">
    <location>
        <begin position="152"/>
        <end position="168"/>
    </location>
</feature>
<feature type="transmembrane region" description="Helical" evidence="6">
    <location>
        <begin position="59"/>
        <end position="77"/>
    </location>
</feature>
<dbReference type="GO" id="GO:0015648">
    <property type="term" value="F:lipid-linked peptidoglycan transporter activity"/>
    <property type="evidence" value="ECO:0007669"/>
    <property type="project" value="TreeGrafter"/>
</dbReference>
<evidence type="ECO:0000256" key="1">
    <source>
        <dbReference type="ARBA" id="ARBA00004141"/>
    </source>
</evidence>
<feature type="transmembrane region" description="Helical" evidence="6">
    <location>
        <begin position="359"/>
        <end position="382"/>
    </location>
</feature>
<feature type="transmembrane region" description="Helical" evidence="6">
    <location>
        <begin position="325"/>
        <end position="347"/>
    </location>
</feature>
<evidence type="ECO:0000256" key="3">
    <source>
        <dbReference type="ARBA" id="ARBA00022960"/>
    </source>
</evidence>
<feature type="transmembrane region" description="Helical" evidence="6">
    <location>
        <begin position="28"/>
        <end position="47"/>
    </location>
</feature>
<comment type="subcellular location">
    <subcellularLocation>
        <location evidence="1">Membrane</location>
        <topology evidence="1">Multi-pass membrane protein</topology>
    </subcellularLocation>
</comment>
<dbReference type="AlphaFoldDB" id="A0AAI9K282"/>
<feature type="transmembrane region" description="Helical" evidence="6">
    <location>
        <begin position="122"/>
        <end position="140"/>
    </location>
</feature>
<feature type="transmembrane region" description="Helical" evidence="6">
    <location>
        <begin position="293"/>
        <end position="313"/>
    </location>
</feature>
<dbReference type="Proteomes" id="UP000660047">
    <property type="component" value="Unassembled WGS sequence"/>
</dbReference>
<feature type="transmembrane region" description="Helical" evidence="6">
    <location>
        <begin position="197"/>
        <end position="215"/>
    </location>
</feature>
<dbReference type="PANTHER" id="PTHR30474">
    <property type="entry name" value="CELL CYCLE PROTEIN"/>
    <property type="match status" value="1"/>
</dbReference>
<evidence type="ECO:0000313" key="8">
    <source>
        <dbReference type="Proteomes" id="UP000660047"/>
    </source>
</evidence>
<proteinExistence type="predicted"/>
<feature type="transmembrane region" description="Helical" evidence="6">
    <location>
        <begin position="174"/>
        <end position="192"/>
    </location>
</feature>
<organism evidence="7 8">
    <name type="scientific">Coprococcus eutactus</name>
    <dbReference type="NCBI Taxonomy" id="33043"/>
    <lineage>
        <taxon>Bacteria</taxon>
        <taxon>Bacillati</taxon>
        <taxon>Bacillota</taxon>
        <taxon>Clostridia</taxon>
        <taxon>Lachnospirales</taxon>
        <taxon>Lachnospiraceae</taxon>
        <taxon>Coprococcus</taxon>
    </lineage>
</organism>
<dbReference type="RefSeq" id="WP_015534929.1">
    <property type="nucleotide sequence ID" value="NZ_BLYL01000001.1"/>
</dbReference>
<keyword evidence="5 6" id="KW-0472">Membrane</keyword>
<reference evidence="7" key="1">
    <citation type="submission" date="2020-06" db="EMBL/GenBank/DDBJ databases">
        <title>Characterization of fructooligosaccharide metabolism and fructooligosaccharide-degrading enzymes in human commensal butyrate producers.</title>
        <authorList>
            <person name="Tanno H."/>
            <person name="Fujii T."/>
            <person name="Hirano K."/>
            <person name="Maeno S."/>
            <person name="Tonozuka T."/>
            <person name="Sakamoto M."/>
            <person name="Ohkuma M."/>
            <person name="Tochio T."/>
            <person name="Endo A."/>
        </authorList>
    </citation>
    <scope>NUCLEOTIDE SEQUENCE</scope>
    <source>
        <strain evidence="7">JCM 31265</strain>
    </source>
</reference>
<evidence type="ECO:0000256" key="5">
    <source>
        <dbReference type="ARBA" id="ARBA00023136"/>
    </source>
</evidence>
<evidence type="ECO:0000256" key="6">
    <source>
        <dbReference type="SAM" id="Phobius"/>
    </source>
</evidence>
<evidence type="ECO:0000256" key="4">
    <source>
        <dbReference type="ARBA" id="ARBA00022989"/>
    </source>
</evidence>
<dbReference type="GO" id="GO:0005886">
    <property type="term" value="C:plasma membrane"/>
    <property type="evidence" value="ECO:0007669"/>
    <property type="project" value="TreeGrafter"/>
</dbReference>
<dbReference type="PANTHER" id="PTHR30474:SF1">
    <property type="entry name" value="PEPTIDOGLYCAN GLYCOSYLTRANSFERASE MRDB"/>
    <property type="match status" value="1"/>
</dbReference>
<keyword evidence="3" id="KW-0133">Cell shape</keyword>
<comment type="caution">
    <text evidence="7">The sequence shown here is derived from an EMBL/GenBank/DDBJ whole genome shotgun (WGS) entry which is preliminary data.</text>
</comment>
<accession>A0AAI9K282</accession>